<dbReference type="Pfam" id="PF13466">
    <property type="entry name" value="STAS_2"/>
    <property type="match status" value="1"/>
</dbReference>
<sequence length="108" mass="11768">MTMITQTLPHETIALPQALTIRTVQTTRDQLLTGLSAAQAVVIDIPADAEVDLSFIQLIEAARMSAQTNGQDLTLRSAAVGGVLSTLERSGFLTDMDPSARFFWLHER</sequence>
<organism evidence="3 5">
    <name type="scientific">Agrobacterium vitis</name>
    <name type="common">Rhizobium vitis</name>
    <dbReference type="NCBI Taxonomy" id="373"/>
    <lineage>
        <taxon>Bacteria</taxon>
        <taxon>Pseudomonadati</taxon>
        <taxon>Pseudomonadota</taxon>
        <taxon>Alphaproteobacteria</taxon>
        <taxon>Hyphomicrobiales</taxon>
        <taxon>Rhizobiaceae</taxon>
        <taxon>Rhizobium/Agrobacterium group</taxon>
        <taxon>Agrobacterium</taxon>
    </lineage>
</organism>
<comment type="caution">
    <text evidence="3">The sequence shown here is derived from an EMBL/GenBank/DDBJ whole genome shotgun (WGS) entry which is preliminary data.</text>
</comment>
<protein>
    <submittedName>
        <fullName evidence="3">STAS domain-containing protein</fullName>
    </submittedName>
</protein>
<dbReference type="SUPFAM" id="SSF52091">
    <property type="entry name" value="SpoIIaa-like"/>
    <property type="match status" value="1"/>
</dbReference>
<dbReference type="RefSeq" id="WP_060718780.1">
    <property type="nucleotide sequence ID" value="NZ_CP055265.1"/>
</dbReference>
<evidence type="ECO:0000313" key="4">
    <source>
        <dbReference type="Proteomes" id="UP000436911"/>
    </source>
</evidence>
<dbReference type="EMBL" id="QUSG01000003">
    <property type="protein sequence ID" value="KAA3529513.1"/>
    <property type="molecule type" value="Genomic_DNA"/>
</dbReference>
<dbReference type="InterPro" id="IPR036513">
    <property type="entry name" value="STAS_dom_sf"/>
</dbReference>
<evidence type="ECO:0000259" key="1">
    <source>
        <dbReference type="Pfam" id="PF13466"/>
    </source>
</evidence>
<dbReference type="Proteomes" id="UP000436911">
    <property type="component" value="Unassembled WGS sequence"/>
</dbReference>
<feature type="domain" description="MlaB-like STAS" evidence="1">
    <location>
        <begin position="13"/>
        <end position="91"/>
    </location>
</feature>
<evidence type="ECO:0000313" key="3">
    <source>
        <dbReference type="EMBL" id="MVA57858.1"/>
    </source>
</evidence>
<name>A0A368NNS4_AGRVI</name>
<evidence type="ECO:0000313" key="5">
    <source>
        <dbReference type="Proteomes" id="UP000440716"/>
    </source>
</evidence>
<dbReference type="EMBL" id="WPHU01000007">
    <property type="protein sequence ID" value="MVA57858.1"/>
    <property type="molecule type" value="Genomic_DNA"/>
</dbReference>
<proteinExistence type="predicted"/>
<gene>
    <name evidence="2" type="ORF">DXT89_07160</name>
    <name evidence="3" type="ORF">GOZ88_17270</name>
</gene>
<dbReference type="InterPro" id="IPR058548">
    <property type="entry name" value="MlaB-like_STAS"/>
</dbReference>
<reference evidence="3 5" key="2">
    <citation type="submission" date="2019-12" db="EMBL/GenBank/DDBJ databases">
        <title>Whole-genome sequencing of Allorhizobium vitis.</title>
        <authorList>
            <person name="Gan H.M."/>
            <person name="Szegedi E."/>
            <person name="Burr T."/>
            <person name="Savka M.A."/>
        </authorList>
    </citation>
    <scope>NUCLEOTIDE SEQUENCE [LARGE SCALE GENOMIC DNA]</scope>
    <source>
        <strain evidence="3 5">CG415</strain>
    </source>
</reference>
<dbReference type="AlphaFoldDB" id="A0A368NNS4"/>
<evidence type="ECO:0000313" key="2">
    <source>
        <dbReference type="EMBL" id="KAA3529513.1"/>
    </source>
</evidence>
<dbReference type="Proteomes" id="UP000440716">
    <property type="component" value="Unassembled WGS sequence"/>
</dbReference>
<reference evidence="2 4" key="1">
    <citation type="submission" date="2018-08" db="EMBL/GenBank/DDBJ databases">
        <title>Genome sequencing of Agrobacterium vitis strain ICMP 10754.</title>
        <authorList>
            <person name="Visnovsky S.B."/>
            <person name="Pitman A.R."/>
        </authorList>
    </citation>
    <scope>NUCLEOTIDE SEQUENCE [LARGE SCALE GENOMIC DNA]</scope>
    <source>
        <strain evidence="2 4">ICMP 10754</strain>
    </source>
</reference>
<accession>A0A368NNS4</accession>